<evidence type="ECO:0000313" key="2">
    <source>
        <dbReference type="Proteomes" id="UP000201697"/>
    </source>
</evidence>
<dbReference type="GeneID" id="26632169"/>
<keyword evidence="2" id="KW-1185">Reference proteome</keyword>
<reference evidence="1 2" key="1">
    <citation type="submission" date="2015-08" db="EMBL/GenBank/DDBJ databases">
        <authorList>
            <person name="Clarke R.M."/>
            <person name="Taylor B.J."/>
            <person name="Thorniley A.J."/>
            <person name="Dasenko M.A."/>
            <person name="Denver D.R."/>
            <person name="Garcia-Ruiz H."/>
            <person name="Hoyer J.S."/>
            <person name="Jogdeo S."/>
            <person name="Sullivan C.M."/>
            <person name="Peterson M.R."/>
            <person name="Rowley E.R."/>
            <person name="Schnitzler C.E."/>
            <person name="Vining K.J."/>
            <person name="Almabruk K.H."/>
            <person name="Banawas S."/>
            <person name="Beatty C."/>
            <person name="Bullock C.J."/>
            <person name="Cappellazzi J.E."/>
            <person name="Chagani S.E."/>
            <person name="Chatterjee P."/>
            <person name="Cram E.D."/>
            <person name="Elorriaga M.E."/>
            <person name="Esser M."/>
            <person name="Fellows E.J."/>
            <person name="Garcia G.R."/>
            <person name="Gullaba J.M."/>
            <person name="Kinsley M.A."/>
            <person name="Luo F."/>
            <person name="McGinnis M."/>
            <person name="Paquette C.E."/>
            <person name="Reddekopp R.L."/>
            <person name="Rosen K.L."/>
            <person name="Sahlfeld L.M."/>
            <person name="Vondras A.M."/>
            <person name="Wang J.X."/>
            <person name="Weiss E.S."/>
            <person name="Wernick R."/>
            <person name="Abuelizz H.A."/>
            <person name="Amaro Y."/>
            <person name="Archer C.L."/>
            <person name="Basu A."/>
            <person name="Bellinger M.R."/>
            <person name="Johnson S.F."/>
            <person name="Kitchen S.A."/>
            <person name="Li M."/>
            <person name="Morey-Castro K.E."/>
            <person name="Lavalleur H.J."/>
            <person name="Rangel L.J."/>
            <person name="Ree J.F."/>
            <person name="Shay S.D."/>
            <person name="Sheng Y."/>
            <person name="Smyth J.C."/>
            <person name="Stamm E.A."/>
            <person name="Taylor C.R."/>
            <person name="Vining O.B."/>
            <person name="Wanzeck K.M."/>
            <person name="Watson G."/>
            <person name="Bruck A.J."/>
            <person name="Anders K.R."/>
            <person name="Bradley K.W."/>
            <person name="Asai D.J."/>
            <person name="Bowman C.A."/>
            <person name="Russell D.A."/>
            <person name="Pope W.H."/>
            <person name="Jacobs-Sera D."/>
            <person name="Hendrix R.W."/>
            <person name="Hatfull G.F."/>
        </authorList>
    </citation>
    <scope>NUCLEOTIDE SEQUENCE [LARGE SCALE GENOMIC DNA]</scope>
</reference>
<dbReference type="EMBL" id="KT591489">
    <property type="protein sequence ID" value="ALF00368.1"/>
    <property type="molecule type" value="Genomic_DNA"/>
</dbReference>
<dbReference type="KEGG" id="vg:26632169"/>
<name>A0A0M4QU36_9CAUD</name>
<accession>A0A0M4QU36</accession>
<dbReference type="Proteomes" id="UP000201697">
    <property type="component" value="Segment"/>
</dbReference>
<protein>
    <submittedName>
        <fullName evidence="1">Uncharacterized protein</fullName>
    </submittedName>
</protein>
<organism evidence="1 2">
    <name type="scientific">Mycobacterium phage Archie</name>
    <dbReference type="NCBI Taxonomy" id="1718599"/>
    <lineage>
        <taxon>Viruses</taxon>
        <taxon>Duplodnaviria</taxon>
        <taxon>Heunggongvirae</taxon>
        <taxon>Uroviricota</taxon>
        <taxon>Caudoviricetes</taxon>
        <taxon>Vilmaviridae</taxon>
        <taxon>Lclasvirinae</taxon>
        <taxon>Faithunavirus</taxon>
        <taxon>Faithunavirus archie</taxon>
    </lineage>
</organism>
<gene>
    <name evidence="1" type="ORF">SEA_ARCHIE_62</name>
</gene>
<dbReference type="OrthoDB" id="17688at10239"/>
<sequence>MTVISGSRETSLAAFESLDKDYLRESQKAVLKALGRLRKGGTDTDIARVYNRSKWGAVLPQSPSGLRTRRSELVRQGLVVDTGVRKRLASGRQSVVWAKAKNGVK</sequence>
<evidence type="ECO:0000313" key="1">
    <source>
        <dbReference type="EMBL" id="ALF00368.1"/>
    </source>
</evidence>
<dbReference type="RefSeq" id="YP_009205529.1">
    <property type="nucleotide sequence ID" value="NC_028878.1"/>
</dbReference>
<proteinExistence type="predicted"/>